<dbReference type="GO" id="GO:0016705">
    <property type="term" value="F:oxidoreductase activity, acting on paired donors, with incorporation or reduction of molecular oxygen"/>
    <property type="evidence" value="ECO:0007669"/>
    <property type="project" value="InterPro"/>
</dbReference>
<dbReference type="InterPro" id="IPR002401">
    <property type="entry name" value="Cyt_P450_E_grp-I"/>
</dbReference>
<keyword evidence="4 8" id="KW-0560">Oxidoreductase</keyword>
<evidence type="ECO:0000256" key="8">
    <source>
        <dbReference type="RuleBase" id="RU000461"/>
    </source>
</evidence>
<feature type="binding site" description="axial binding residue" evidence="7">
    <location>
        <position position="448"/>
    </location>
    <ligand>
        <name>heme</name>
        <dbReference type="ChEBI" id="CHEBI:30413"/>
    </ligand>
    <ligandPart>
        <name>Fe</name>
        <dbReference type="ChEBI" id="CHEBI:18248"/>
    </ligandPart>
</feature>
<dbReference type="InterPro" id="IPR036396">
    <property type="entry name" value="Cyt_P450_sf"/>
</dbReference>
<dbReference type="CDD" id="cd20653">
    <property type="entry name" value="CYP81"/>
    <property type="match status" value="1"/>
</dbReference>
<evidence type="ECO:0000313" key="9">
    <source>
        <dbReference type="EMBL" id="CAI9115913.1"/>
    </source>
</evidence>
<evidence type="ECO:0000256" key="7">
    <source>
        <dbReference type="PIRSR" id="PIRSR602401-1"/>
    </source>
</evidence>
<dbReference type="InterPro" id="IPR050651">
    <property type="entry name" value="Plant_Cytochrome_P450_Monoox"/>
</dbReference>
<dbReference type="PROSITE" id="PS00086">
    <property type="entry name" value="CYTOCHROME_P450"/>
    <property type="match status" value="1"/>
</dbReference>
<gene>
    <name evidence="9" type="ORF">OLC1_LOCUS22343</name>
</gene>
<dbReference type="GO" id="GO:0005506">
    <property type="term" value="F:iron ion binding"/>
    <property type="evidence" value="ECO:0007669"/>
    <property type="project" value="InterPro"/>
</dbReference>
<dbReference type="FunFam" id="1.10.630.10:FF:000026">
    <property type="entry name" value="Cytochrome P450 82C4"/>
    <property type="match status" value="1"/>
</dbReference>
<dbReference type="SUPFAM" id="SSF48264">
    <property type="entry name" value="Cytochrome P450"/>
    <property type="match status" value="1"/>
</dbReference>
<dbReference type="InterPro" id="IPR001128">
    <property type="entry name" value="Cyt_P450"/>
</dbReference>
<name>A0AAV1E8E3_OLDCO</name>
<evidence type="ECO:0000256" key="6">
    <source>
        <dbReference type="ARBA" id="ARBA00023033"/>
    </source>
</evidence>
<dbReference type="Proteomes" id="UP001161247">
    <property type="component" value="Chromosome 8"/>
</dbReference>
<keyword evidence="2 7" id="KW-0349">Heme</keyword>
<evidence type="ECO:0000256" key="2">
    <source>
        <dbReference type="ARBA" id="ARBA00022617"/>
    </source>
</evidence>
<evidence type="ECO:0000313" key="10">
    <source>
        <dbReference type="Proteomes" id="UP001161247"/>
    </source>
</evidence>
<dbReference type="PRINTS" id="PR00385">
    <property type="entry name" value="P450"/>
</dbReference>
<evidence type="ECO:0000256" key="5">
    <source>
        <dbReference type="ARBA" id="ARBA00023004"/>
    </source>
</evidence>
<dbReference type="InterPro" id="IPR017972">
    <property type="entry name" value="Cyt_P450_CS"/>
</dbReference>
<evidence type="ECO:0000256" key="4">
    <source>
        <dbReference type="ARBA" id="ARBA00023002"/>
    </source>
</evidence>
<dbReference type="Gene3D" id="1.10.630.10">
    <property type="entry name" value="Cytochrome P450"/>
    <property type="match status" value="1"/>
</dbReference>
<dbReference type="EMBL" id="OX459125">
    <property type="protein sequence ID" value="CAI9115913.1"/>
    <property type="molecule type" value="Genomic_DNA"/>
</dbReference>
<dbReference type="PANTHER" id="PTHR47947:SF24">
    <property type="entry name" value="ISOFLAVONE 2'-HYDROXYLASE-LIKE"/>
    <property type="match status" value="1"/>
</dbReference>
<organism evidence="9 10">
    <name type="scientific">Oldenlandia corymbosa var. corymbosa</name>
    <dbReference type="NCBI Taxonomy" id="529605"/>
    <lineage>
        <taxon>Eukaryota</taxon>
        <taxon>Viridiplantae</taxon>
        <taxon>Streptophyta</taxon>
        <taxon>Embryophyta</taxon>
        <taxon>Tracheophyta</taxon>
        <taxon>Spermatophyta</taxon>
        <taxon>Magnoliopsida</taxon>
        <taxon>eudicotyledons</taxon>
        <taxon>Gunneridae</taxon>
        <taxon>Pentapetalae</taxon>
        <taxon>asterids</taxon>
        <taxon>lamiids</taxon>
        <taxon>Gentianales</taxon>
        <taxon>Rubiaceae</taxon>
        <taxon>Rubioideae</taxon>
        <taxon>Spermacoceae</taxon>
        <taxon>Hedyotis-Oldenlandia complex</taxon>
        <taxon>Oldenlandia</taxon>
    </lineage>
</organism>
<keyword evidence="5 7" id="KW-0408">Iron</keyword>
<dbReference type="Pfam" id="PF00067">
    <property type="entry name" value="p450"/>
    <property type="match status" value="1"/>
</dbReference>
<proteinExistence type="inferred from homology"/>
<keyword evidence="3 7" id="KW-0479">Metal-binding</keyword>
<keyword evidence="10" id="KW-1185">Reference proteome</keyword>
<accession>A0AAV1E8E3</accession>
<comment type="similarity">
    <text evidence="8">Belongs to the cytochrome P450 family.</text>
</comment>
<dbReference type="AlphaFoldDB" id="A0AAV1E8E3"/>
<protein>
    <submittedName>
        <fullName evidence="9">OLC1v1016927C1</fullName>
    </submittedName>
</protein>
<keyword evidence="6 8" id="KW-0503">Monooxygenase</keyword>
<dbReference type="PRINTS" id="PR00463">
    <property type="entry name" value="EP450I"/>
</dbReference>
<reference evidence="9" key="1">
    <citation type="submission" date="2023-03" db="EMBL/GenBank/DDBJ databases">
        <authorList>
            <person name="Julca I."/>
        </authorList>
    </citation>
    <scope>NUCLEOTIDE SEQUENCE</scope>
</reference>
<dbReference type="PANTHER" id="PTHR47947">
    <property type="entry name" value="CYTOCHROME P450 82C3-RELATED"/>
    <property type="match status" value="1"/>
</dbReference>
<evidence type="ECO:0000256" key="1">
    <source>
        <dbReference type="ARBA" id="ARBA00001971"/>
    </source>
</evidence>
<sequence length="512" mass="58418">MEAFYFFFYLPLLILVLHILTDQILHKLRNLPPTPFPAIPFLGHLYLLQEPAHVYLSKLAKKYGPVFSLKLGRVHVVVVSSPLAAGDCFVKNDINFANRPRFLYGKYFGNDYTSLVWSPYGQRWRNLRRISTIEIFSSNKIQSLSAIRADEVHSLIRKLFRVTVEDPGRLADMRTACFDLTFNVMTRMIAGKRYYGENVENSKEAKAFHEILNGITELTPKASMLDFLPFMRWFGANGVENQMKIVQERRDTFMQDLIDEHRKIDYDSGIKNKTMMKVLLALQETDHDYYSDESIKYLMAELLQAGSDTTASTMEWAMAHLIDNPNLLQKAQAEIDDVVGQERLIAENDLPRLPYIRCIINETLRLHPASPLLVPHETSEACIVEGFKIPAKTVIFVNAWDIHRNPKYWDDPEKFMPERFEGLELGGGNGGKAEELKFIPFGSGRRGCPGSNLAMHVLGLALGSLIQCFNWEIENGKFMDLSEGIGAPTYKAQPLEAKCYPRSNMLKLLSHL</sequence>
<comment type="cofactor">
    <cofactor evidence="1 7">
        <name>heme</name>
        <dbReference type="ChEBI" id="CHEBI:30413"/>
    </cofactor>
</comment>
<dbReference type="GO" id="GO:0004497">
    <property type="term" value="F:monooxygenase activity"/>
    <property type="evidence" value="ECO:0007669"/>
    <property type="project" value="UniProtKB-KW"/>
</dbReference>
<dbReference type="GO" id="GO:0020037">
    <property type="term" value="F:heme binding"/>
    <property type="evidence" value="ECO:0007669"/>
    <property type="project" value="InterPro"/>
</dbReference>
<evidence type="ECO:0000256" key="3">
    <source>
        <dbReference type="ARBA" id="ARBA00022723"/>
    </source>
</evidence>